<sequence length="339" mass="35887">MKKVLFATSALVLSAGFASAEVAVSGDGRMGVIYDGNDAQFSSRARVKFTLTGESDSGLSFGGAFRVDQENYTFSNSDGYNSRSAARGTAGAVWISGTYGKLSMGDVVSASEKAIGDLAEVGYTDGEFAGDPEELFFLTGDGVNIDQGPNILYEYTINNISLYASASDGVNRGWYTTVGSEPADGIDTASTAYALAAKYEGSNFWASLSYSKHDDAREIGLAAEGSFNNFSVKGVYLDYDDNEGFEIEQGPTAAPIFVAATLEKTYGLSMAYQMDAILVEGFYRRDELESLDGTVDADFDSFGIGVEYDLGGGAVLAGGIIDTDYLDDTVVDAGIKFSF</sequence>
<reference evidence="3" key="1">
    <citation type="submission" date="2017-12" db="EMBL/GenBank/DDBJ databases">
        <title>FDA dAtabase for Regulatory Grade micrObial Sequences (FDA-ARGOS): Supporting development and validation of Infectious Disease Dx tests.</title>
        <authorList>
            <person name="Campos J."/>
            <person name="Goldberg B."/>
            <person name="Tallon L."/>
            <person name="Sadzewicz L."/>
            <person name="Sengamalay N."/>
            <person name="Ott S."/>
            <person name="Godinez A."/>
            <person name="Nagaraj S."/>
            <person name="Vyas G."/>
            <person name="Aluvathingal J."/>
            <person name="Nadendla S."/>
            <person name="Geyer C."/>
            <person name="Nandy P."/>
            <person name="Hobson J."/>
            <person name="Sichtig H."/>
        </authorList>
    </citation>
    <scope>NUCLEOTIDE SEQUENCE</scope>
    <source>
        <strain evidence="3">FDAARGOS_252</strain>
    </source>
</reference>
<dbReference type="RefSeq" id="WP_080621230.1">
    <property type="nucleotide sequence ID" value="NZ_CAWMZI010000001.1"/>
</dbReference>
<dbReference type="Gene3D" id="2.40.160.10">
    <property type="entry name" value="Porin"/>
    <property type="match status" value="1"/>
</dbReference>
<evidence type="ECO:0000313" key="3">
    <source>
        <dbReference type="EMBL" id="ARC36556.1"/>
    </source>
</evidence>
<organism evidence="3 4">
    <name type="scientific">Paracoccus yeei</name>
    <dbReference type="NCBI Taxonomy" id="147645"/>
    <lineage>
        <taxon>Bacteria</taxon>
        <taxon>Pseudomonadati</taxon>
        <taxon>Pseudomonadota</taxon>
        <taxon>Alphaproteobacteria</taxon>
        <taxon>Rhodobacterales</taxon>
        <taxon>Paracoccaceae</taxon>
        <taxon>Paracoccus</taxon>
    </lineage>
</organism>
<dbReference type="InterPro" id="IPR023614">
    <property type="entry name" value="Porin_dom_sf"/>
</dbReference>
<dbReference type="AlphaFoldDB" id="A0A1V0GRS6"/>
<evidence type="ECO:0000259" key="2">
    <source>
        <dbReference type="Pfam" id="PF13609"/>
    </source>
</evidence>
<dbReference type="InterPro" id="IPR033900">
    <property type="entry name" value="Gram_neg_porin_domain"/>
</dbReference>
<dbReference type="Pfam" id="PF13609">
    <property type="entry name" value="Porin_4"/>
    <property type="match status" value="1"/>
</dbReference>
<dbReference type="Proteomes" id="UP000191257">
    <property type="component" value="Chromosome"/>
</dbReference>
<dbReference type="KEGG" id="pye:A6J80_09350"/>
<dbReference type="GO" id="GO:0015288">
    <property type="term" value="F:porin activity"/>
    <property type="evidence" value="ECO:0007669"/>
    <property type="project" value="InterPro"/>
</dbReference>
<gene>
    <name evidence="3" type="ORF">A6J80_09350</name>
</gene>
<feature type="signal peptide" evidence="1">
    <location>
        <begin position="1"/>
        <end position="20"/>
    </location>
</feature>
<accession>A0A1V0GRS6</accession>
<dbReference type="GO" id="GO:0016020">
    <property type="term" value="C:membrane"/>
    <property type="evidence" value="ECO:0007669"/>
    <property type="project" value="InterPro"/>
</dbReference>
<dbReference type="EMBL" id="CP020442">
    <property type="protein sequence ID" value="ARC36556.1"/>
    <property type="molecule type" value="Genomic_DNA"/>
</dbReference>
<evidence type="ECO:0000256" key="1">
    <source>
        <dbReference type="SAM" id="SignalP"/>
    </source>
</evidence>
<keyword evidence="4" id="KW-1185">Reference proteome</keyword>
<evidence type="ECO:0000313" key="4">
    <source>
        <dbReference type="Proteomes" id="UP000191257"/>
    </source>
</evidence>
<name>A0A1V0GRS6_9RHOB</name>
<feature type="chain" id="PRO_5012482600" evidence="1">
    <location>
        <begin position="21"/>
        <end position="339"/>
    </location>
</feature>
<dbReference type="STRING" id="147645.A6J80_09350"/>
<feature type="domain" description="Porin" evidence="2">
    <location>
        <begin position="7"/>
        <end position="323"/>
    </location>
</feature>
<keyword evidence="1" id="KW-0732">Signal</keyword>
<dbReference type="SUPFAM" id="SSF56935">
    <property type="entry name" value="Porins"/>
    <property type="match status" value="1"/>
</dbReference>
<protein>
    <submittedName>
        <fullName evidence="3">Porin</fullName>
    </submittedName>
</protein>
<proteinExistence type="predicted"/>